<dbReference type="PANTHER" id="PTHR30620:SF16">
    <property type="entry name" value="LYSOSOMAL BETA GLUCOSIDASE"/>
    <property type="match status" value="1"/>
</dbReference>
<dbReference type="EMBL" id="VFMN01000001">
    <property type="protein sequence ID" value="TQJ08984.1"/>
    <property type="molecule type" value="Genomic_DNA"/>
</dbReference>
<evidence type="ECO:0000256" key="3">
    <source>
        <dbReference type="ARBA" id="ARBA00012744"/>
    </source>
</evidence>
<proteinExistence type="inferred from homology"/>
<dbReference type="Proteomes" id="UP000317893">
    <property type="component" value="Unassembled WGS sequence"/>
</dbReference>
<feature type="chain" id="PRO_5039278525" description="beta-glucosidase" evidence="8">
    <location>
        <begin position="44"/>
        <end position="666"/>
    </location>
</feature>
<evidence type="ECO:0000256" key="6">
    <source>
        <dbReference type="ARBA" id="ARBA00023295"/>
    </source>
</evidence>
<evidence type="ECO:0000256" key="4">
    <source>
        <dbReference type="ARBA" id="ARBA00022729"/>
    </source>
</evidence>
<gene>
    <name evidence="11" type="ORF">FB458_2086</name>
</gene>
<name>A0A542E1A5_9MICO</name>
<dbReference type="EC" id="3.2.1.21" evidence="3"/>
<dbReference type="Pfam" id="PF00933">
    <property type="entry name" value="Glyco_hydro_3"/>
    <property type="match status" value="1"/>
</dbReference>
<dbReference type="OrthoDB" id="3187421at2"/>
<dbReference type="Gene3D" id="3.40.50.1700">
    <property type="entry name" value="Glycoside hydrolase family 3 C-terminal domain"/>
    <property type="match status" value="1"/>
</dbReference>
<dbReference type="InterPro" id="IPR017853">
    <property type="entry name" value="GH"/>
</dbReference>
<dbReference type="InterPro" id="IPR036881">
    <property type="entry name" value="Glyco_hydro_3_C_sf"/>
</dbReference>
<keyword evidence="12" id="KW-1185">Reference proteome</keyword>
<dbReference type="Pfam" id="PF01915">
    <property type="entry name" value="Glyco_hydro_3_C"/>
    <property type="match status" value="1"/>
</dbReference>
<evidence type="ECO:0000259" key="9">
    <source>
        <dbReference type="Pfam" id="PF00933"/>
    </source>
</evidence>
<evidence type="ECO:0000256" key="5">
    <source>
        <dbReference type="ARBA" id="ARBA00022801"/>
    </source>
</evidence>
<evidence type="ECO:0000313" key="11">
    <source>
        <dbReference type="EMBL" id="TQJ08984.1"/>
    </source>
</evidence>
<dbReference type="InterPro" id="IPR019800">
    <property type="entry name" value="Glyco_hydro_3_AS"/>
</dbReference>
<feature type="signal peptide" evidence="8">
    <location>
        <begin position="1"/>
        <end position="43"/>
    </location>
</feature>
<dbReference type="InterPro" id="IPR051915">
    <property type="entry name" value="Cellulose_Degrad_GH3"/>
</dbReference>
<dbReference type="SUPFAM" id="SSF52279">
    <property type="entry name" value="Beta-D-glucan exohydrolase, C-terminal domain"/>
    <property type="match status" value="1"/>
</dbReference>
<dbReference type="InterPro" id="IPR001764">
    <property type="entry name" value="Glyco_hydro_3_N"/>
</dbReference>
<keyword evidence="5 7" id="KW-0378">Hydrolase</keyword>
<dbReference type="Gene3D" id="3.20.20.300">
    <property type="entry name" value="Glycoside hydrolase, family 3, N-terminal domain"/>
    <property type="match status" value="1"/>
</dbReference>
<dbReference type="PANTHER" id="PTHR30620">
    <property type="entry name" value="PERIPLASMIC BETA-GLUCOSIDASE-RELATED"/>
    <property type="match status" value="1"/>
</dbReference>
<dbReference type="RefSeq" id="WP_141848421.1">
    <property type="nucleotide sequence ID" value="NZ_BAAAPR010000005.1"/>
</dbReference>
<comment type="catalytic activity">
    <reaction evidence="1">
        <text>Hydrolysis of terminal, non-reducing beta-D-glucosyl residues with release of beta-D-glucose.</text>
        <dbReference type="EC" id="3.2.1.21"/>
    </reaction>
</comment>
<comment type="caution">
    <text evidence="11">The sequence shown here is derived from an EMBL/GenBank/DDBJ whole genome shotgun (WGS) entry which is preliminary data.</text>
</comment>
<evidence type="ECO:0000256" key="7">
    <source>
        <dbReference type="RuleBase" id="RU361161"/>
    </source>
</evidence>
<dbReference type="GO" id="GO:0008422">
    <property type="term" value="F:beta-glucosidase activity"/>
    <property type="evidence" value="ECO:0007669"/>
    <property type="project" value="UniProtKB-EC"/>
</dbReference>
<evidence type="ECO:0000256" key="2">
    <source>
        <dbReference type="ARBA" id="ARBA00005336"/>
    </source>
</evidence>
<dbReference type="InterPro" id="IPR002772">
    <property type="entry name" value="Glyco_hydro_3_C"/>
</dbReference>
<protein>
    <recommendedName>
        <fullName evidence="3">beta-glucosidase</fullName>
        <ecNumber evidence="3">3.2.1.21</ecNumber>
    </recommendedName>
</protein>
<sequence length="666" mass="69519">MPLTRTGTPPGARPARRRLRAALVASPLALALAGGLAAGPALGAGSATATTSTAQAVPADAPYRNASLPTGQRVADLLSRMTLAEKIGQMTQAERADIDADPSQIASYGLGSVLSGGGSVPADNTPTGWADMVDRYQRAAMSTRLGIPLLYGIDSVHGNNNLYGATVFPHDIGLGATRDPALVERIEHITATETRAVGPNWAFAPCLCVARDDRWGRTYESFGEDPALVSTMSVAVRGLQGPPGQLDHADRVLATAKHFAGDGLTAYGTGSGDYTIDQGIDVVTRQQWEQLALAPFVPAVKKYDVGSVMPSFSSVDWIEDGVGNPTKMTGNEQLLTGVLKGRLGFDGFVISDWRAIHQLPGDYRHQVKTAVDAGLDMAMEPYSGDTVGWREFESTLTDLVRSGDVTMSRIDDAVTRILTKKVELGLFEHPYTDRSNIGTVGSAAHRAVARKAVQESQVLLKNANATLPLTAGAPVYVAGSNADDLGNQAGGWTLSWQGQSGQHVIPGTTILDGIREHATGTVTTSTDASAPVPAGANGVVVVGETPYAEGFGDVGGPTLNGPNTMKLSDADTKAVRTVCAKAATCTVVVVSGRPVVMPADLLDKVDALVAAWLPGSEGAGVADDLYGAARYTGRLPVSWPRSIAQEPINVGDGKDPLYPYGFGLNG</sequence>
<organism evidence="11 12">
    <name type="scientific">Lapillicoccus jejuensis</name>
    <dbReference type="NCBI Taxonomy" id="402171"/>
    <lineage>
        <taxon>Bacteria</taxon>
        <taxon>Bacillati</taxon>
        <taxon>Actinomycetota</taxon>
        <taxon>Actinomycetes</taxon>
        <taxon>Micrococcales</taxon>
        <taxon>Intrasporangiaceae</taxon>
        <taxon>Lapillicoccus</taxon>
    </lineage>
</organism>
<dbReference type="AlphaFoldDB" id="A0A542E1A5"/>
<dbReference type="GO" id="GO:0009251">
    <property type="term" value="P:glucan catabolic process"/>
    <property type="evidence" value="ECO:0007669"/>
    <property type="project" value="TreeGrafter"/>
</dbReference>
<evidence type="ECO:0000256" key="1">
    <source>
        <dbReference type="ARBA" id="ARBA00000448"/>
    </source>
</evidence>
<evidence type="ECO:0000256" key="8">
    <source>
        <dbReference type="SAM" id="SignalP"/>
    </source>
</evidence>
<feature type="domain" description="Glycoside hydrolase family 3 C-terminal" evidence="10">
    <location>
        <begin position="458"/>
        <end position="665"/>
    </location>
</feature>
<dbReference type="InterPro" id="IPR036962">
    <property type="entry name" value="Glyco_hydro_3_N_sf"/>
</dbReference>
<keyword evidence="4 8" id="KW-0732">Signal</keyword>
<feature type="domain" description="Glycoside hydrolase family 3 N-terminal" evidence="9">
    <location>
        <begin position="82"/>
        <end position="419"/>
    </location>
</feature>
<evidence type="ECO:0000259" key="10">
    <source>
        <dbReference type="Pfam" id="PF01915"/>
    </source>
</evidence>
<accession>A0A542E1A5</accession>
<reference evidence="11 12" key="1">
    <citation type="submission" date="2019-06" db="EMBL/GenBank/DDBJ databases">
        <title>Sequencing the genomes of 1000 actinobacteria strains.</title>
        <authorList>
            <person name="Klenk H.-P."/>
        </authorList>
    </citation>
    <scope>NUCLEOTIDE SEQUENCE [LARGE SCALE GENOMIC DNA]</scope>
    <source>
        <strain evidence="11 12">DSM 18607</strain>
    </source>
</reference>
<dbReference type="PROSITE" id="PS00775">
    <property type="entry name" value="GLYCOSYL_HYDROL_F3"/>
    <property type="match status" value="1"/>
</dbReference>
<dbReference type="PRINTS" id="PR00133">
    <property type="entry name" value="GLHYDRLASE3"/>
</dbReference>
<comment type="similarity">
    <text evidence="2 7">Belongs to the glycosyl hydrolase 3 family.</text>
</comment>
<dbReference type="SUPFAM" id="SSF51445">
    <property type="entry name" value="(Trans)glycosidases"/>
    <property type="match status" value="1"/>
</dbReference>
<keyword evidence="6 7" id="KW-0326">Glycosidase</keyword>
<evidence type="ECO:0000313" key="12">
    <source>
        <dbReference type="Proteomes" id="UP000317893"/>
    </source>
</evidence>